<gene>
    <name evidence="4" type="ORF">ENO47_05975</name>
</gene>
<feature type="domain" description="Haemolysin-type calcium binding-related" evidence="3">
    <location>
        <begin position="1439"/>
        <end position="1477"/>
    </location>
</feature>
<feature type="domain" description="Haemolysin-type calcium binding-related" evidence="3">
    <location>
        <begin position="1285"/>
        <end position="1336"/>
    </location>
</feature>
<dbReference type="PANTHER" id="PTHR38340">
    <property type="entry name" value="S-LAYER PROTEIN"/>
    <property type="match status" value="1"/>
</dbReference>
<dbReference type="PRINTS" id="PR00313">
    <property type="entry name" value="CABNDNGRPT"/>
</dbReference>
<comment type="subcellular location">
    <subcellularLocation>
        <location evidence="1">Secreted</location>
    </subcellularLocation>
</comment>
<dbReference type="InterPro" id="IPR018511">
    <property type="entry name" value="Hemolysin-typ_Ca-bd_CS"/>
</dbReference>
<dbReference type="InterPro" id="IPR001343">
    <property type="entry name" value="Hemolysn_Ca-bd"/>
</dbReference>
<feature type="domain" description="Haemolysin-type calcium binding-related" evidence="3">
    <location>
        <begin position="957"/>
        <end position="1003"/>
    </location>
</feature>
<protein>
    <recommendedName>
        <fullName evidence="3">Haemolysin-type calcium binding-related domain-containing protein</fullName>
    </recommendedName>
</protein>
<dbReference type="GO" id="GO:0005509">
    <property type="term" value="F:calcium ion binding"/>
    <property type="evidence" value="ECO:0007669"/>
    <property type="project" value="InterPro"/>
</dbReference>
<dbReference type="Pfam" id="PF06594">
    <property type="entry name" value="HCBP_related"/>
    <property type="match status" value="5"/>
</dbReference>
<comment type="caution">
    <text evidence="4">The sequence shown here is derived from an EMBL/GenBank/DDBJ whole genome shotgun (WGS) entry which is preliminary data.</text>
</comment>
<name>A0A7C2VB86_9AQUI</name>
<dbReference type="InterPro" id="IPR010566">
    <property type="entry name" value="Haemolys_ca-bd"/>
</dbReference>
<feature type="domain" description="Haemolysin-type calcium binding-related" evidence="3">
    <location>
        <begin position="794"/>
        <end position="834"/>
    </location>
</feature>
<proteinExistence type="predicted"/>
<dbReference type="Pfam" id="PF00353">
    <property type="entry name" value="HemolysinCabind"/>
    <property type="match status" value="9"/>
</dbReference>
<reference evidence="4" key="1">
    <citation type="journal article" date="2020" name="mSystems">
        <title>Genome- and Community-Level Interaction Insights into Carbon Utilization and Element Cycling Functions of Hydrothermarchaeota in Hydrothermal Sediment.</title>
        <authorList>
            <person name="Zhou Z."/>
            <person name="Liu Y."/>
            <person name="Xu W."/>
            <person name="Pan J."/>
            <person name="Luo Z.H."/>
            <person name="Li M."/>
        </authorList>
    </citation>
    <scope>NUCLEOTIDE SEQUENCE [LARGE SCALE GENOMIC DNA]</scope>
    <source>
        <strain evidence="4">SpSt-132</strain>
    </source>
</reference>
<dbReference type="PROSITE" id="PS00330">
    <property type="entry name" value="HEMOLYSIN_CALCIUM"/>
    <property type="match status" value="9"/>
</dbReference>
<feature type="domain" description="Haemolysin-type calcium binding-related" evidence="3">
    <location>
        <begin position="1122"/>
        <end position="1161"/>
    </location>
</feature>
<evidence type="ECO:0000256" key="2">
    <source>
        <dbReference type="ARBA" id="ARBA00022525"/>
    </source>
</evidence>
<evidence type="ECO:0000313" key="4">
    <source>
        <dbReference type="EMBL" id="HEW46197.1"/>
    </source>
</evidence>
<dbReference type="SUPFAM" id="SSF51120">
    <property type="entry name" value="beta-Roll"/>
    <property type="match status" value="7"/>
</dbReference>
<dbReference type="GO" id="GO:0005576">
    <property type="term" value="C:extracellular region"/>
    <property type="evidence" value="ECO:0007669"/>
    <property type="project" value="UniProtKB-SubCell"/>
</dbReference>
<sequence length="1805" mass="203219">MSKFPEPTFSDLFKQKLHEVFVRNELGDWDKAFKISHAKIGDSGYSFGPPQWDLKTNGEAREYLYKIIKNYDVLYEKIDKIITQYGEYQAGKSYNDLANFISQYRSDIDRALQMPENVQKIINWYGEYLDAKISELNALINRIEQAGRKDVADFIRNSDYAKLAIIDYMNQYGSYDKLEAYLKTGKVSLDGKIIAFEGDFDDSDLLRYFLNTRHAKNHPKDIKRRQKNILSLTPYEERISLMKILGGIYPEKTRSNLREGTRRIDPLVIDLDGDGIKLVNINQSNVMFDLTGSGFANKTGWISSGDAFLVWDRNNDNRINDISEMFGNANQSGFKALALYDTNRDGRIDAFDDVFKNLKLWQDRNGDGRTDEGELLSLSDVGIKSINLNTTQTNINQEGNTITEVGSVEFEDGTKTQAGNVNFELDRLYSYYNREVKLNPEIVGLPWVRGYGFMPDLPIAMSLDETLLNMVKDAIAEPDLTKLKEKFEKIIFRWAGVERIKEEELGISWAILNGNDREHRLLHFDGGITLSYEQVGAIEKFVGATPEEVIDGIRHRSGQFLLEAWNTMFQGLFTRFVVDAGLLEGVLPVYYDFFTDRIVLDESFDAQSFNAQIKQMLSSDDNNQSAIAIISLIVLKEVNALDENLIKELYTDTSTLSKFINNPYRDFLVKAIIGTESNEYLYGSQNDDIILGRGGDDYTYGFGGNDILIGGEGNDTLYGEDGDDILVGGSGDDYLSGDSGKDTYIFNKGDGKDTIYDYSYSDEEVNTIVFGEGINKDNVEFLKDNVEFLVDGSDLVIKLKDTGDSLRINYWFWSDNYSRFQFKFADGTTLSKADIDSAGYTVEGTNGNDWLYGSYSKNIVLGKEGDDRLYGYAGDDILFGGEGDDTLYGGDDNDTLIGGPGNDVMYGGAGSDTYVFNRGDGEDIILDEKYNKEEVNTLVFGERITKDELDFVKDGNDLVVKIKSGSDSIRIKKWFVEYEYFPLPVDYKIDIFKFADGTVLTKDEVENSGYKVYGDEKDNYLNGSDKNDTIYGYGGNDSLYGNKGDDIIYGGDGNDSLQGGDGNDVLVGGKGDDYMEGGSGSDTYVFNKGDGQDTIYADNEDTLKFGEGITKEDLEFTRNGYNLVIHIKGTEDRITIEDWFNSESSKIGKIEFYDGTTLTKEEIDRISDYNTIKGTKESDILYGTRDNDIILGLDGDDYIYGWDGDDTLVGGPGNDYIEGGLGNDTYIFNKGDGQDTIYINEIIGNLYAYPTGYLYVKVPKSGAKRVILGEGINKEDLDFIKEDKDLVVKIKNTQDSIRVKDYFVSENGSICLGGITYVDHKIDEIILSDGTILKKDEIELKGFKVIGTDGDDNLSGYYGNDVIYGRAGDDILYGDNGNDTLIGGAGNDFLEGGDGEDIYIFNRGDGQDTIYEYGNEINTVKFGDGITKEDVEFKRDGYDLVILVKNSSDSIRILYWFDYYWVINLEFSDGTIFTKEQINSIPELFTLIGTDKDDYIRGGEFNETIYGLDENDTIYGDLGDDTLIGGKGNDYIEDHYGNNTFVFNRGDGQDTWDLIPYNGSSVTIKFGDGIKKEDLVFERKSDGLLIKIANTEDSILIQVNRWYVDREWWSVDGEFYPLLLNFTIEFSDGTKFTVDDIINQLAIKGTDSEDTVYGTEYNDILIGKKGNDIIHGKAGDDIYVFNPADGKDTVVDEEGKDALVFNTDKERVVLFKDGDDLIVGYSENDFVRVVNQFKEEDYQGIERIQVKDGHYITRWDIENIVNAIIDFNSDKGMDYTQKYNELINNQQYMALLSGSWHNTSLFSIA</sequence>
<evidence type="ECO:0000256" key="1">
    <source>
        <dbReference type="ARBA" id="ARBA00004613"/>
    </source>
</evidence>
<keyword evidence="2" id="KW-0964">Secreted</keyword>
<dbReference type="PANTHER" id="PTHR38340:SF1">
    <property type="entry name" value="S-LAYER PROTEIN"/>
    <property type="match status" value="1"/>
</dbReference>
<dbReference type="Gene3D" id="2.150.10.10">
    <property type="entry name" value="Serralysin-like metalloprotease, C-terminal"/>
    <property type="match status" value="6"/>
</dbReference>
<organism evidence="4">
    <name type="scientific">Hydrogenobacter sp</name>
    <dbReference type="NCBI Taxonomy" id="2152829"/>
    <lineage>
        <taxon>Bacteria</taxon>
        <taxon>Pseudomonadati</taxon>
        <taxon>Aquificota</taxon>
        <taxon>Aquificia</taxon>
        <taxon>Aquificales</taxon>
        <taxon>Aquificaceae</taxon>
        <taxon>Hydrogenobacter</taxon>
    </lineage>
</organism>
<accession>A0A7C2VB86</accession>
<dbReference type="InterPro" id="IPR011049">
    <property type="entry name" value="Serralysin-like_metalloprot_C"/>
</dbReference>
<evidence type="ECO:0000259" key="3">
    <source>
        <dbReference type="Pfam" id="PF06594"/>
    </source>
</evidence>
<dbReference type="EMBL" id="DSFP01000051">
    <property type="protein sequence ID" value="HEW46197.1"/>
    <property type="molecule type" value="Genomic_DNA"/>
</dbReference>
<dbReference type="InterPro" id="IPR050557">
    <property type="entry name" value="RTX_toxin/Mannuronan_C5-epim"/>
</dbReference>